<evidence type="ECO:0000259" key="4">
    <source>
        <dbReference type="Pfam" id="PF22596"/>
    </source>
</evidence>
<dbReference type="InterPro" id="IPR045351">
    <property type="entry name" value="DUF6531"/>
</dbReference>
<feature type="domain" description="Teneurin-like YD-shell" evidence="5">
    <location>
        <begin position="2374"/>
        <end position="2636"/>
    </location>
</feature>
<name>A0A542DMQ4_AMYCI</name>
<dbReference type="Proteomes" id="UP000320876">
    <property type="component" value="Unassembled WGS sequence"/>
</dbReference>
<protein>
    <submittedName>
        <fullName evidence="6">RHS repeat-associated protein</fullName>
    </submittedName>
</protein>
<dbReference type="Pfam" id="PF22596">
    <property type="entry name" value="Scabin-like"/>
    <property type="match status" value="1"/>
</dbReference>
<evidence type="ECO:0000259" key="3">
    <source>
        <dbReference type="Pfam" id="PF20148"/>
    </source>
</evidence>
<feature type="region of interest" description="Disordered" evidence="2">
    <location>
        <begin position="2703"/>
        <end position="2725"/>
    </location>
</feature>
<dbReference type="PANTHER" id="PTHR32305">
    <property type="match status" value="1"/>
</dbReference>
<dbReference type="Pfam" id="PF25023">
    <property type="entry name" value="TEN_YD-shell"/>
    <property type="match status" value="1"/>
</dbReference>
<dbReference type="CDD" id="cd00110">
    <property type="entry name" value="LamG"/>
    <property type="match status" value="1"/>
</dbReference>
<dbReference type="InterPro" id="IPR050708">
    <property type="entry name" value="T6SS_VgrG/RHS"/>
</dbReference>
<sequence>MVLLGLVFALVAGLLGPGVRYIGPRPDAEDRLEAAMEQAPDQEWGSATTSSPGEAGGEPNRATARSLQSKYPEIKGGGAADRGNEVRVEQRPESVRGFDEGTSRELPGLRTEHERTYRNDDGTYTTEFGREALNYRDEHGDYQPIDPTLTPLPGARGWRNSGDNVRLEFARSADAPTLASAWLDERHEFGFALAGASGVTGEVDGATVTYRGVRRDADLRIDSLAGGFKETIVLSSPDAPHAWTFPLRLKGLTPSVVDGSVVLKDSTGRERARIPAGFMTDAKRDPQTGDFTTSHGVTYRLVEHGGQPALRVELDSAWLRDPARQYPVEVDPSLDTSQANHSMYVQNGNRFDGGTQLKVGTTGSLRTASYLAFDGIQDRLRNHKIFGAQLGLTNMWSWSCRPRPVTVHGVTSPWGSSGGYPGPAVGSALARESFARGYIGLHQHASSCPTATETINLGRGGRDLVQRWVTGAQPNYGLSVRASATDRFGWKKFAGHRTANPPRLFVTHSAYDARYRVDRGVPEPPVTRTQGGKVKITVTNRGAHTWTREDFALGYRAFTAKGRPVESTEAASLPHDVPRGGSVTLEALIKPLDPGDYLLDFSMLRRGGPWFTDEQIPPTRLVMTVFDVPPIVKAQYPPNGYSAPTLTPQLWVDAVDVDAPVDTDLRYRFEICRDYEEQPDGSLRGISCTDSGYVDKRTWTVPEGALRWSEDYQWRAFAYDGNSESQKLPPSHILTAVPQPEITAHLANAPYSGLKKDFDPQTGNYFSSAIDASVSTTGPELTVARTYNSLDPRKKLLFGAGWSTRYDMRVYPDEDGSGNVVVTYPDGQQVRFGRNHDGTFSAPPGRQVDFHAKLPEEGGGWVMVDKKSTRYEFRYDGVLMTVRDKAGHMVELDYNPLDKLRRAISRTSDRVLYFDWSGDHISSVKTDPVEGEQLTWTYGYEGDRLTKVCDPLGGCTNYEYTSGSHYRSSVIDSRPASYWRLGEAEGSTANSQIGVKLGEDNGTYENVTLGKPGALADSADSAVEFDGNSSAITVPDGTVRKNRDLSIELWFKTTEGGPLFGYQRAPIDETPSGAVPALYVGNDGKLRGQFWNGTVDMITSAEPVNDDQWHHVVLSGSLATQTMYLDGQKVGTAEGEIDHDDLTYNQIGAAYTVPPSSWPEWGSQPRRHFSGQIDEVAFYEYPLGATAARAHFEARASADYLTKVTLPSGRVAAEMSYDTEADRLREYTDRNGGHWELGRSRVTGTENNLVRTTTVTDPGGRKHIYDYDPIRGRILRYIAPLGLGLRPEDRRSDDDLPAPPEIPGCDDLPPPTDDGDPEHCGGPSNGGSDWVGGPVLGQGVRTYDYDEEGFQTTIGDELGNEVVLTNDERGNVLSRKTCRVRPDNCQTTYYEYYVDENDVTDPRNDKLLAARDPRSSGPDDDTYATKHRYTGTGVRGLLRTTTTPDGAVVRHTYTTRKDAAVDGGSTPEGLPATTTDERGGVTSYRYYNNGDLASVENPAGLRTTYTYDVLGRKITETQHSEAHPDGLTTRFEYDELSRPISVTAPPVTDAVTGDTHTGQTVTSYDADGNETRVETRDLTGGDPSRVTAKGYDEHGRVDEVTDAEGGKTFYGYDGFGNRTWKVDPNGNKYEYGYTARNAIAEVRLRGWHGEPLDPAESGGGDGEGNAEAGESLVLASFGYDLAGRKVRETDAMGRTLRYHHYEDDKVRKVVAKKVNDPFDPEAPIRDVTLSEFSYDAAGRLTRETDAAGLVTEYEYDKLGRRIAEIQDPGGLAQRTELTYAPGGDVTKVVHSGQSSNSTRLDRGRVEITEYGYDRAGRTTSETVHNGSRKLVTAHTYDERGLRTSSTDPRGSTTDFGYDSVGQPTTVTQPDVEVETGGGEPEQVRPRMVTGYNTFGEATAQRDENGHVSTVRYDGLGRAVEVSSPEYRRPGADSAARAVTRTEYDAAGNPITVTDPRGAVTRYRYDQLGRMVERTDPRADAGDEPGGVWRYAYTHTGEPLSVTDPTGARTEATYDDLGRQVTATELERWPEAAAYTARMHYDDAGNLTSVVSPTGATTRHDYDVLGQRTKSTDPAGVVTRYGYDLAGQQVRVSDGHGRTTYRSFDQAGRNTGVYQLDAAERVLRKTSFGYDKAGNRVSVTDPYARVAEFQYDSHNRLVRQEELVSGEDKIVTGFGYDAAGNLTRSTDGRGNETVQTYNVLGLPESVIEPPTEAHPAAGDRTWTLGYDLAGNPVTEQAPGDVTRQRTYDALGRLVRETGTGAQEPTAERTQRFDAAGRLLAVSAPGGEKTFGYNDRGALLTSEGPVSGKSEYSYDAAGRLTRRVDAAGTSAFTYNQGRLAGATDGITGVTQGYSYDDAGALAAVDYGGGRLREYGYDDFGRRISDTLRGSGGSVLAATEYGYDLADRITSKKTTGTAGAGENTYSYDHAGRMTSWTRDGTTTDYEWDASGNRTRAGDRAATFDERNRQLTDGDTPLTWTARGTLASRGETQYGFDAFDRAVRRGSVSYEYDGLDRMSARNDQSFGYDGASLNLVSTGTSVFARGADGGLLAQSAGGSGQLAITDLHQDVVAGLDPAGDELAGSAAYDPFGQPLASDGTRSALGYQSDYTDPASGEVDMGARWYTPGTGTFTARDSIDLPRTPSNAANRYTYALGSPTNYTDPDGRTPLAVCVAAPTACAAAGATAVRLAGAGVRFAIGLISRLAGSSGRDEPAPPPQPQPQPVPTLSPGSLSFALRITFAIQAMVRSGLNIRDAIDQAGEQYGEGQVQAALSNPSVGAPPPPPPGIKARKDARQKAINVALPIPEQAKKLIYTNGIVSASPSTPADTVVDVVDKVQDLSGVYGRIKETVLDASKPVINNVAGKPISELAPTQFQQMGGFQGGLRRQRVDGSWYRTSAIWRLNPGSVSDELDARNITPQGYRWRTDSHLLYRLERSSAENDRGPGVIFEQGFRSLDMGGQHDVPSYVADNQKSPFVSTTYRDDMYKEWSKSTHMYIVDAPGGIHVNDTIGSKHQYASQQEVIFPGGIASRYIVGVRRIDRESGTLGPVVRNPYYRPWR</sequence>
<dbReference type="Gene3D" id="2.60.120.200">
    <property type="match status" value="1"/>
</dbReference>
<accession>A0A542DMQ4</accession>
<dbReference type="NCBIfam" id="TIGR03696">
    <property type="entry name" value="Rhs_assc_core"/>
    <property type="match status" value="1"/>
</dbReference>
<feature type="region of interest" description="Disordered" evidence="2">
    <location>
        <begin position="1839"/>
        <end position="1884"/>
    </location>
</feature>
<dbReference type="InterPro" id="IPR022385">
    <property type="entry name" value="Rhs_assc_core"/>
</dbReference>
<evidence type="ECO:0000313" key="6">
    <source>
        <dbReference type="EMBL" id="TQJ04367.1"/>
    </source>
</evidence>
<dbReference type="EMBL" id="VFML01000001">
    <property type="protein sequence ID" value="TQJ04367.1"/>
    <property type="molecule type" value="Genomic_DNA"/>
</dbReference>
<dbReference type="NCBIfam" id="NF033679">
    <property type="entry name" value="DNRLRE_dom"/>
    <property type="match status" value="1"/>
</dbReference>
<feature type="region of interest" description="Disordered" evidence="2">
    <location>
        <begin position="33"/>
        <end position="105"/>
    </location>
</feature>
<evidence type="ECO:0000256" key="1">
    <source>
        <dbReference type="ARBA" id="ARBA00022737"/>
    </source>
</evidence>
<dbReference type="Pfam" id="PF20148">
    <property type="entry name" value="DUF6531"/>
    <property type="match status" value="1"/>
</dbReference>
<dbReference type="Pfam" id="PF05593">
    <property type="entry name" value="RHS_repeat"/>
    <property type="match status" value="7"/>
</dbReference>
<dbReference type="InterPro" id="IPR013320">
    <property type="entry name" value="ConA-like_dom_sf"/>
</dbReference>
<feature type="compositionally biased region" description="Pro residues" evidence="2">
    <location>
        <begin position="1297"/>
        <end position="1312"/>
    </location>
</feature>
<keyword evidence="1" id="KW-0677">Repeat</keyword>
<feature type="compositionally biased region" description="Basic and acidic residues" evidence="2">
    <location>
        <begin position="82"/>
        <end position="103"/>
    </location>
</feature>
<dbReference type="InterPro" id="IPR056823">
    <property type="entry name" value="TEN-like_YD-shell"/>
</dbReference>
<feature type="compositionally biased region" description="Polar residues" evidence="2">
    <location>
        <begin position="1842"/>
        <end position="1854"/>
    </location>
</feature>
<dbReference type="SUPFAM" id="SSF49899">
    <property type="entry name" value="Concanavalin A-like lectins/glucanases"/>
    <property type="match status" value="1"/>
</dbReference>
<feature type="domain" description="Pierisin-like" evidence="4">
    <location>
        <begin position="2937"/>
        <end position="3051"/>
    </location>
</feature>
<dbReference type="InterPro" id="IPR001791">
    <property type="entry name" value="Laminin_G"/>
</dbReference>
<gene>
    <name evidence="6" type="ORF">FB471_4155</name>
</gene>
<dbReference type="Pfam" id="PF13385">
    <property type="entry name" value="Laminin_G_3"/>
    <property type="match status" value="1"/>
</dbReference>
<feature type="region of interest" description="Disordered" evidence="2">
    <location>
        <begin position="1286"/>
        <end position="1335"/>
    </location>
</feature>
<dbReference type="SUPFAM" id="SSF56399">
    <property type="entry name" value="ADP-ribosylation"/>
    <property type="match status" value="1"/>
</dbReference>
<reference evidence="6 7" key="1">
    <citation type="submission" date="2019-06" db="EMBL/GenBank/DDBJ databases">
        <title>Sequencing the genomes of 1000 actinobacteria strains.</title>
        <authorList>
            <person name="Klenk H.-P."/>
        </authorList>
    </citation>
    <scope>NUCLEOTIDE SEQUENCE [LARGE SCALE GENOMIC DNA]</scope>
    <source>
        <strain evidence="6 7">DSM 45679</strain>
    </source>
</reference>
<dbReference type="NCBIfam" id="TIGR01643">
    <property type="entry name" value="YD_repeat_2x"/>
    <property type="match status" value="9"/>
</dbReference>
<comment type="caution">
    <text evidence="6">The sequence shown here is derived from an EMBL/GenBank/DDBJ whole genome shotgun (WGS) entry which is preliminary data.</text>
</comment>
<dbReference type="InterPro" id="IPR031325">
    <property type="entry name" value="RHS_repeat"/>
</dbReference>
<dbReference type="PANTHER" id="PTHR32305:SF15">
    <property type="entry name" value="PROTEIN RHSA-RELATED"/>
    <property type="match status" value="1"/>
</dbReference>
<feature type="compositionally biased region" description="Pro residues" evidence="2">
    <location>
        <begin position="2711"/>
        <end position="2723"/>
    </location>
</feature>
<dbReference type="Gene3D" id="3.90.210.10">
    <property type="entry name" value="Heat-Labile Enterotoxin, subunit A"/>
    <property type="match status" value="1"/>
</dbReference>
<evidence type="ECO:0000313" key="7">
    <source>
        <dbReference type="Proteomes" id="UP000320876"/>
    </source>
</evidence>
<dbReference type="InterPro" id="IPR006530">
    <property type="entry name" value="YD"/>
</dbReference>
<evidence type="ECO:0000259" key="5">
    <source>
        <dbReference type="Pfam" id="PF25023"/>
    </source>
</evidence>
<dbReference type="Gene3D" id="2.180.10.10">
    <property type="entry name" value="RHS repeat-associated core"/>
    <property type="match status" value="6"/>
</dbReference>
<evidence type="ECO:0000256" key="2">
    <source>
        <dbReference type="SAM" id="MobiDB-lite"/>
    </source>
</evidence>
<dbReference type="InterPro" id="IPR054695">
    <property type="entry name" value="Pierisin-like_dom"/>
</dbReference>
<feature type="domain" description="DUF6531" evidence="3">
    <location>
        <begin position="759"/>
        <end position="832"/>
    </location>
</feature>
<proteinExistence type="predicted"/>
<keyword evidence="7" id="KW-1185">Reference proteome</keyword>
<organism evidence="6 7">
    <name type="scientific">Amycolatopsis cihanbeyliensis</name>
    <dbReference type="NCBI Taxonomy" id="1128664"/>
    <lineage>
        <taxon>Bacteria</taxon>
        <taxon>Bacillati</taxon>
        <taxon>Actinomycetota</taxon>
        <taxon>Actinomycetes</taxon>
        <taxon>Pseudonocardiales</taxon>
        <taxon>Pseudonocardiaceae</taxon>
        <taxon>Amycolatopsis</taxon>
    </lineage>
</organism>